<proteinExistence type="predicted"/>
<dbReference type="Proteomes" id="UP001620645">
    <property type="component" value="Unassembled WGS sequence"/>
</dbReference>
<dbReference type="InterPro" id="IPR008269">
    <property type="entry name" value="Lon_proteolytic"/>
</dbReference>
<dbReference type="Gene3D" id="3.30.230.10">
    <property type="match status" value="1"/>
</dbReference>
<evidence type="ECO:0000259" key="1">
    <source>
        <dbReference type="Pfam" id="PF05362"/>
    </source>
</evidence>
<dbReference type="EMBL" id="JBICCN010000389">
    <property type="protein sequence ID" value="KAL3071682.1"/>
    <property type="molecule type" value="Genomic_DNA"/>
</dbReference>
<dbReference type="Pfam" id="PF05362">
    <property type="entry name" value="Lon_C"/>
    <property type="match status" value="1"/>
</dbReference>
<gene>
    <name evidence="2" type="ORF">niasHS_016357</name>
</gene>
<sequence length="126" mass="13524">MVVAEVNGIGVGKITNKGKIIKIRVEAVVSERKHALLIFGNVDPVLKEAFAFAFNAAKQAYESRDLGSFFAENKVTVSVPPPTTLRKGPSASALAILSLATGRRVQPGVCVTGELIRRARPKRLAR</sequence>
<protein>
    <recommendedName>
        <fullName evidence="1">Lon proteolytic domain-containing protein</fullName>
    </recommendedName>
</protein>
<comment type="caution">
    <text evidence="2">The sequence shown here is derived from an EMBL/GenBank/DDBJ whole genome shotgun (WGS) entry which is preliminary data.</text>
</comment>
<dbReference type="InterPro" id="IPR014721">
    <property type="entry name" value="Ribsml_uS5_D2-typ_fold_subgr"/>
</dbReference>
<dbReference type="SUPFAM" id="SSF54211">
    <property type="entry name" value="Ribosomal protein S5 domain 2-like"/>
    <property type="match status" value="1"/>
</dbReference>
<keyword evidence="3" id="KW-1185">Reference proteome</keyword>
<dbReference type="InterPro" id="IPR020568">
    <property type="entry name" value="Ribosomal_Su5_D2-typ_SF"/>
</dbReference>
<evidence type="ECO:0000313" key="2">
    <source>
        <dbReference type="EMBL" id="KAL3071682.1"/>
    </source>
</evidence>
<accession>A0ABD2HYC7</accession>
<reference evidence="2 3" key="1">
    <citation type="submission" date="2024-10" db="EMBL/GenBank/DDBJ databases">
        <authorList>
            <person name="Kim D."/>
        </authorList>
    </citation>
    <scope>NUCLEOTIDE SEQUENCE [LARGE SCALE GENOMIC DNA]</scope>
    <source>
        <strain evidence="2">Taebaek</strain>
    </source>
</reference>
<feature type="domain" description="Lon proteolytic" evidence="1">
    <location>
        <begin position="18"/>
        <end position="118"/>
    </location>
</feature>
<evidence type="ECO:0000313" key="3">
    <source>
        <dbReference type="Proteomes" id="UP001620645"/>
    </source>
</evidence>
<organism evidence="2 3">
    <name type="scientific">Heterodera schachtii</name>
    <name type="common">Sugarbeet cyst nematode worm</name>
    <name type="synonym">Tylenchus schachtii</name>
    <dbReference type="NCBI Taxonomy" id="97005"/>
    <lineage>
        <taxon>Eukaryota</taxon>
        <taxon>Metazoa</taxon>
        <taxon>Ecdysozoa</taxon>
        <taxon>Nematoda</taxon>
        <taxon>Chromadorea</taxon>
        <taxon>Rhabditida</taxon>
        <taxon>Tylenchina</taxon>
        <taxon>Tylenchomorpha</taxon>
        <taxon>Tylenchoidea</taxon>
        <taxon>Heteroderidae</taxon>
        <taxon>Heteroderinae</taxon>
        <taxon>Heterodera</taxon>
    </lineage>
</organism>
<name>A0ABD2HYC7_HETSC</name>
<dbReference type="AlphaFoldDB" id="A0ABD2HYC7"/>